<keyword evidence="1" id="KW-1133">Transmembrane helix</keyword>
<evidence type="ECO:0000313" key="2">
    <source>
        <dbReference type="EMBL" id="OMO61503.1"/>
    </source>
</evidence>
<reference evidence="2 3" key="1">
    <citation type="submission" date="2013-09" db="EMBL/GenBank/DDBJ databases">
        <title>Corchorus capsularis genome sequencing.</title>
        <authorList>
            <person name="Alam M."/>
            <person name="Haque M.S."/>
            <person name="Islam M.S."/>
            <person name="Emdad E.M."/>
            <person name="Islam M.M."/>
            <person name="Ahmed B."/>
            <person name="Halim A."/>
            <person name="Hossen Q.M.M."/>
            <person name="Hossain M.Z."/>
            <person name="Ahmed R."/>
            <person name="Khan M.M."/>
            <person name="Islam R."/>
            <person name="Rashid M.M."/>
            <person name="Khan S.A."/>
            <person name="Rahman M.S."/>
            <person name="Alam M."/>
        </authorList>
    </citation>
    <scope>NUCLEOTIDE SEQUENCE [LARGE SCALE GENOMIC DNA]</scope>
    <source>
        <strain evidence="3">cv. CVL-1</strain>
        <tissue evidence="2">Whole seedling</tissue>
    </source>
</reference>
<protein>
    <submittedName>
        <fullName evidence="2">Uncharacterized protein</fullName>
    </submittedName>
</protein>
<keyword evidence="1" id="KW-0812">Transmembrane</keyword>
<keyword evidence="3" id="KW-1185">Reference proteome</keyword>
<organism evidence="2 3">
    <name type="scientific">Corchorus capsularis</name>
    <name type="common">Jute</name>
    <dbReference type="NCBI Taxonomy" id="210143"/>
    <lineage>
        <taxon>Eukaryota</taxon>
        <taxon>Viridiplantae</taxon>
        <taxon>Streptophyta</taxon>
        <taxon>Embryophyta</taxon>
        <taxon>Tracheophyta</taxon>
        <taxon>Spermatophyta</taxon>
        <taxon>Magnoliopsida</taxon>
        <taxon>eudicotyledons</taxon>
        <taxon>Gunneridae</taxon>
        <taxon>Pentapetalae</taxon>
        <taxon>rosids</taxon>
        <taxon>malvids</taxon>
        <taxon>Malvales</taxon>
        <taxon>Malvaceae</taxon>
        <taxon>Grewioideae</taxon>
        <taxon>Apeibeae</taxon>
        <taxon>Corchorus</taxon>
    </lineage>
</organism>
<comment type="caution">
    <text evidence="2">The sequence shown here is derived from an EMBL/GenBank/DDBJ whole genome shotgun (WGS) entry which is preliminary data.</text>
</comment>
<evidence type="ECO:0000256" key="1">
    <source>
        <dbReference type="SAM" id="Phobius"/>
    </source>
</evidence>
<sequence>MALEASFHLSGWILAIQGLGIYYFNVKTMRVIRLPDMVMSQDFIFDPVEFD</sequence>
<gene>
    <name evidence="2" type="ORF">CCACVL1_23467</name>
</gene>
<name>A0A1R3GTU2_COCAP</name>
<evidence type="ECO:0000313" key="3">
    <source>
        <dbReference type="Proteomes" id="UP000188268"/>
    </source>
</evidence>
<feature type="transmembrane region" description="Helical" evidence="1">
    <location>
        <begin position="6"/>
        <end position="24"/>
    </location>
</feature>
<accession>A0A1R3GTU2</accession>
<dbReference type="Gramene" id="OMO61503">
    <property type="protein sequence ID" value="OMO61503"/>
    <property type="gene ID" value="CCACVL1_23467"/>
</dbReference>
<dbReference type="Proteomes" id="UP000188268">
    <property type="component" value="Unassembled WGS sequence"/>
</dbReference>
<dbReference type="EMBL" id="AWWV01013439">
    <property type="protein sequence ID" value="OMO61503.1"/>
    <property type="molecule type" value="Genomic_DNA"/>
</dbReference>
<dbReference type="AlphaFoldDB" id="A0A1R3GTU2"/>
<proteinExistence type="predicted"/>
<keyword evidence="1" id="KW-0472">Membrane</keyword>